<keyword evidence="1" id="KW-1133">Transmembrane helix</keyword>
<keyword evidence="1" id="KW-0472">Membrane</keyword>
<dbReference type="Proteomes" id="UP000287651">
    <property type="component" value="Unassembled WGS sequence"/>
</dbReference>
<comment type="caution">
    <text evidence="2">The sequence shown here is derived from an EMBL/GenBank/DDBJ whole genome shotgun (WGS) entry which is preliminary data.</text>
</comment>
<proteinExistence type="predicted"/>
<gene>
    <name evidence="2" type="ORF">B296_00019919</name>
</gene>
<name>A0A426ZS73_ENSVE</name>
<accession>A0A426ZS73</accession>
<protein>
    <submittedName>
        <fullName evidence="2">Uncharacterized protein</fullName>
    </submittedName>
</protein>
<evidence type="ECO:0000256" key="1">
    <source>
        <dbReference type="SAM" id="Phobius"/>
    </source>
</evidence>
<feature type="transmembrane region" description="Helical" evidence="1">
    <location>
        <begin position="14"/>
        <end position="37"/>
    </location>
</feature>
<evidence type="ECO:0000313" key="2">
    <source>
        <dbReference type="EMBL" id="RRT66869.1"/>
    </source>
</evidence>
<keyword evidence="1" id="KW-0812">Transmembrane</keyword>
<organism evidence="2 3">
    <name type="scientific">Ensete ventricosum</name>
    <name type="common">Abyssinian banana</name>
    <name type="synonym">Musa ensete</name>
    <dbReference type="NCBI Taxonomy" id="4639"/>
    <lineage>
        <taxon>Eukaryota</taxon>
        <taxon>Viridiplantae</taxon>
        <taxon>Streptophyta</taxon>
        <taxon>Embryophyta</taxon>
        <taxon>Tracheophyta</taxon>
        <taxon>Spermatophyta</taxon>
        <taxon>Magnoliopsida</taxon>
        <taxon>Liliopsida</taxon>
        <taxon>Zingiberales</taxon>
        <taxon>Musaceae</taxon>
        <taxon>Ensete</taxon>
    </lineage>
</organism>
<evidence type="ECO:0000313" key="3">
    <source>
        <dbReference type="Proteomes" id="UP000287651"/>
    </source>
</evidence>
<dbReference type="EMBL" id="AMZH03005255">
    <property type="protein sequence ID" value="RRT66869.1"/>
    <property type="molecule type" value="Genomic_DNA"/>
</dbReference>
<dbReference type="AlphaFoldDB" id="A0A426ZS73"/>
<sequence length="56" mass="6171">MFPDDSPLTYHNSFVRYLACFIGGLLVLGGLVVLSWIDQDDGRHKFGHAGGTIHII</sequence>
<reference evidence="2 3" key="1">
    <citation type="journal article" date="2014" name="Agronomy (Basel)">
        <title>A Draft Genome Sequence for Ensete ventricosum, the Drought-Tolerant Tree Against Hunger.</title>
        <authorList>
            <person name="Harrison J."/>
            <person name="Moore K.A."/>
            <person name="Paszkiewicz K."/>
            <person name="Jones T."/>
            <person name="Grant M."/>
            <person name="Ambacheew D."/>
            <person name="Muzemil S."/>
            <person name="Studholme D.J."/>
        </authorList>
    </citation>
    <scope>NUCLEOTIDE SEQUENCE [LARGE SCALE GENOMIC DNA]</scope>
</reference>